<organism evidence="1 2">
    <name type="scientific">Streptosporangium subroseum</name>
    <dbReference type="NCBI Taxonomy" id="106412"/>
    <lineage>
        <taxon>Bacteria</taxon>
        <taxon>Bacillati</taxon>
        <taxon>Actinomycetota</taxon>
        <taxon>Actinomycetes</taxon>
        <taxon>Streptosporangiales</taxon>
        <taxon>Streptosporangiaceae</taxon>
        <taxon>Streptosporangium</taxon>
    </lineage>
</organism>
<dbReference type="OrthoDB" id="4548672at2"/>
<protein>
    <submittedName>
        <fullName evidence="1">Uncharacterized protein</fullName>
    </submittedName>
</protein>
<keyword evidence="2" id="KW-1185">Reference proteome</keyword>
<reference evidence="1 2" key="1">
    <citation type="submission" date="2017-06" db="EMBL/GenBank/DDBJ databases">
        <authorList>
            <person name="Kim H.J."/>
            <person name="Triplett B.A."/>
        </authorList>
    </citation>
    <scope>NUCLEOTIDE SEQUENCE [LARGE SCALE GENOMIC DNA]</scope>
    <source>
        <strain evidence="1 2">CGMCC 4.2132</strain>
    </source>
</reference>
<gene>
    <name evidence="1" type="ORF">SAMN05216276_102889</name>
</gene>
<dbReference type="Proteomes" id="UP000198282">
    <property type="component" value="Unassembled WGS sequence"/>
</dbReference>
<evidence type="ECO:0000313" key="1">
    <source>
        <dbReference type="EMBL" id="SNT20783.1"/>
    </source>
</evidence>
<proteinExistence type="predicted"/>
<accession>A0A239KT40</accession>
<dbReference type="RefSeq" id="WP_143653346.1">
    <property type="nucleotide sequence ID" value="NZ_FZOD01000028.1"/>
</dbReference>
<sequence length="152" mass="16371">MSAAAPDTCVQGYVWRGARPTDHVCVTPAVRDQTARDNQVKASRWVSGAFGAHTCAQGYVWREAFSGDDVCVTSTVRQQVRADNAAAAGRVARGASNGAASASTASKSFSWGKMNSGDCWVEGAKWTLYSDGVEALLSPRQHERPRRRRDHG</sequence>
<dbReference type="EMBL" id="FZOD01000028">
    <property type="protein sequence ID" value="SNT20783.1"/>
    <property type="molecule type" value="Genomic_DNA"/>
</dbReference>
<dbReference type="AlphaFoldDB" id="A0A239KT40"/>
<name>A0A239KT40_9ACTN</name>
<evidence type="ECO:0000313" key="2">
    <source>
        <dbReference type="Proteomes" id="UP000198282"/>
    </source>
</evidence>